<dbReference type="RefSeq" id="WP_154367495.1">
    <property type="nucleotide sequence ID" value="NZ_WKJM01000014.1"/>
</dbReference>
<dbReference type="InterPro" id="IPR001638">
    <property type="entry name" value="Solute-binding_3/MltF_N"/>
</dbReference>
<dbReference type="AlphaFoldDB" id="A0A6L5QIW4"/>
<keyword evidence="5" id="KW-1185">Reference proteome</keyword>
<dbReference type="Pfam" id="PF00497">
    <property type="entry name" value="SBP_bac_3"/>
    <property type="match status" value="1"/>
</dbReference>
<dbReference type="PANTHER" id="PTHR35936:SF25">
    <property type="entry name" value="ABC TRANSPORTER SUBSTRATE-BINDING PROTEIN"/>
    <property type="match status" value="1"/>
</dbReference>
<name>A0A6L5QIW4_9BURK</name>
<dbReference type="SUPFAM" id="SSF53850">
    <property type="entry name" value="Periplasmic binding protein-like II"/>
    <property type="match status" value="1"/>
</dbReference>
<gene>
    <name evidence="4" type="ORF">GJ697_17180</name>
</gene>
<evidence type="ECO:0000313" key="4">
    <source>
        <dbReference type="EMBL" id="MRX09575.1"/>
    </source>
</evidence>
<proteinExistence type="predicted"/>
<accession>A0A6L5QIW4</accession>
<evidence type="ECO:0000313" key="5">
    <source>
        <dbReference type="Proteomes" id="UP000481037"/>
    </source>
</evidence>
<dbReference type="EMBL" id="WKJM01000014">
    <property type="protein sequence ID" value="MRX09575.1"/>
    <property type="molecule type" value="Genomic_DNA"/>
</dbReference>
<evidence type="ECO:0000259" key="3">
    <source>
        <dbReference type="Pfam" id="PF00497"/>
    </source>
</evidence>
<dbReference type="Gene3D" id="3.40.190.10">
    <property type="entry name" value="Periplasmic binding protein-like II"/>
    <property type="match status" value="2"/>
</dbReference>
<comment type="caution">
    <text evidence="4">The sequence shown here is derived from an EMBL/GenBank/DDBJ whole genome shotgun (WGS) entry which is preliminary data.</text>
</comment>
<feature type="chain" id="PRO_5026764292" evidence="2">
    <location>
        <begin position="19"/>
        <end position="266"/>
    </location>
</feature>
<evidence type="ECO:0000256" key="1">
    <source>
        <dbReference type="ARBA" id="ARBA00022729"/>
    </source>
</evidence>
<organism evidence="4 5">
    <name type="scientific">Duganella alba</name>
    <dbReference type="NCBI Taxonomy" id="2666081"/>
    <lineage>
        <taxon>Bacteria</taxon>
        <taxon>Pseudomonadati</taxon>
        <taxon>Pseudomonadota</taxon>
        <taxon>Betaproteobacteria</taxon>
        <taxon>Burkholderiales</taxon>
        <taxon>Oxalobacteraceae</taxon>
        <taxon>Telluria group</taxon>
        <taxon>Duganella</taxon>
    </lineage>
</organism>
<dbReference type="PANTHER" id="PTHR35936">
    <property type="entry name" value="MEMBRANE-BOUND LYTIC MUREIN TRANSGLYCOSYLASE F"/>
    <property type="match status" value="1"/>
</dbReference>
<feature type="domain" description="Solute-binding protein family 3/N-terminal" evidence="3">
    <location>
        <begin position="24"/>
        <end position="264"/>
    </location>
</feature>
<reference evidence="4 5" key="1">
    <citation type="submission" date="2019-11" db="EMBL/GenBank/DDBJ databases">
        <title>Novel species isolated from a subtropical stream in China.</title>
        <authorList>
            <person name="Lu H."/>
        </authorList>
    </citation>
    <scope>NUCLEOTIDE SEQUENCE [LARGE SCALE GENOMIC DNA]</scope>
    <source>
        <strain evidence="4 5">FT25W</strain>
    </source>
</reference>
<dbReference type="Proteomes" id="UP000481037">
    <property type="component" value="Unassembled WGS sequence"/>
</dbReference>
<evidence type="ECO:0000256" key="2">
    <source>
        <dbReference type="SAM" id="SignalP"/>
    </source>
</evidence>
<keyword evidence="1 2" id="KW-0732">Signal</keyword>
<feature type="signal peptide" evidence="2">
    <location>
        <begin position="1"/>
        <end position="18"/>
    </location>
</feature>
<protein>
    <submittedName>
        <fullName evidence="4">Transporter substrate-binding domain-containing protein</fullName>
    </submittedName>
</protein>
<sequence>MKLWLTSLISVLCASAQAADIPVTIYADAGYPPYAYEKDGKPAGLYYDIVRAAVGHMQGYKVDIQPVPWKRGMAMLRTGAGFALYPPYMNTKDEPWTWPYSLPLYEERVVAVCRKDILAAKPRKRWPEDFYGLTIGNNAGFIVGGEAFDKAVRARQLRVEEAKDSETNIVKLGLKRIDCYINDRLSIQWTLNQLKAQGKYDEGGAHAGIAEAAVIAVEQGFLGFTDRDNGKFTYKNDFVKQFDNAIYQMKRTGEIDNIARNFFKTH</sequence>